<dbReference type="EMBL" id="ARXS01000015">
    <property type="protein sequence ID" value="MCU5783355.1"/>
    <property type="molecule type" value="Genomic_DNA"/>
</dbReference>
<evidence type="ECO:0000313" key="3">
    <source>
        <dbReference type="Proteomes" id="UP001064106"/>
    </source>
</evidence>
<organism evidence="2 3">
    <name type="scientific">Alloalcanivorax balearicus MACL04</name>
    <dbReference type="NCBI Taxonomy" id="1177182"/>
    <lineage>
        <taxon>Bacteria</taxon>
        <taxon>Pseudomonadati</taxon>
        <taxon>Pseudomonadota</taxon>
        <taxon>Gammaproteobacteria</taxon>
        <taxon>Oceanospirillales</taxon>
        <taxon>Alcanivoracaceae</taxon>
        <taxon>Alloalcanivorax</taxon>
    </lineage>
</organism>
<evidence type="ECO:0000256" key="1">
    <source>
        <dbReference type="SAM" id="Phobius"/>
    </source>
</evidence>
<keyword evidence="3" id="KW-1185">Reference proteome</keyword>
<feature type="transmembrane region" description="Helical" evidence="1">
    <location>
        <begin position="60"/>
        <end position="91"/>
    </location>
</feature>
<protein>
    <recommendedName>
        <fullName evidence="4">DUF304 domain-containing protein</fullName>
    </recommendedName>
</protein>
<dbReference type="Proteomes" id="UP001064106">
    <property type="component" value="Unassembled WGS sequence"/>
</dbReference>
<feature type="transmembrane region" description="Helical" evidence="1">
    <location>
        <begin position="29"/>
        <end position="48"/>
    </location>
</feature>
<keyword evidence="1" id="KW-0472">Membrane</keyword>
<evidence type="ECO:0008006" key="4">
    <source>
        <dbReference type="Google" id="ProtNLM"/>
    </source>
</evidence>
<proteinExistence type="predicted"/>
<keyword evidence="1" id="KW-1133">Transmembrane helix</keyword>
<evidence type="ECO:0000313" key="2">
    <source>
        <dbReference type="EMBL" id="MCU5783355.1"/>
    </source>
</evidence>
<comment type="caution">
    <text evidence="2">The sequence shown here is derived from an EMBL/GenBank/DDBJ whole genome shotgun (WGS) entry which is preliminary data.</text>
</comment>
<reference evidence="2" key="1">
    <citation type="submission" date="2012-09" db="EMBL/GenBank/DDBJ databases">
        <title>Genome Sequence of alkane-degrading Bacterium Alcanivorax balearicus MACL04.</title>
        <authorList>
            <person name="Lai Q."/>
            <person name="Shao Z."/>
        </authorList>
    </citation>
    <scope>NUCLEOTIDE SEQUENCE</scope>
    <source>
        <strain evidence="2">MACL04</strain>
    </source>
</reference>
<accession>A0ABT2R0P6</accession>
<gene>
    <name evidence="2" type="ORF">MA04_02655</name>
</gene>
<name>A0ABT2R0P6_9GAMM</name>
<sequence length="195" mass="22093">MTAILCLNPFMDAYRRNTDMATSYYLKRYPTAIAGTIFTFMGFLPVWICLGTGESLKDSILFYLTSLVSFPGVIMAGMSLSFLLIGLALLWCTGRVIRCRLDDHGLHYVPLAPLPDRPALFGDILRVLFGTTLRPRLALIPYEDIADIQVRGDRRKGFNLYVQRKSSGLPERLHTLTTLSETQLRDIQKRVRTCL</sequence>
<keyword evidence="1" id="KW-0812">Transmembrane</keyword>